<feature type="transmembrane region" description="Helical" evidence="12">
    <location>
        <begin position="78"/>
        <end position="100"/>
    </location>
</feature>
<feature type="transmembrane region" description="Helical" evidence="12">
    <location>
        <begin position="331"/>
        <end position="349"/>
    </location>
</feature>
<accession>A0A1T4PSN9</accession>
<dbReference type="Pfam" id="PF02386">
    <property type="entry name" value="TrkH"/>
    <property type="match status" value="1"/>
</dbReference>
<feature type="binding site" evidence="11">
    <location>
        <position position="441"/>
    </location>
    <ligand>
        <name>K(+)</name>
        <dbReference type="ChEBI" id="CHEBI:29103"/>
    </ligand>
</feature>
<dbReference type="GO" id="GO:0015379">
    <property type="term" value="F:potassium:chloride symporter activity"/>
    <property type="evidence" value="ECO:0007669"/>
    <property type="project" value="InterPro"/>
</dbReference>
<evidence type="ECO:0000256" key="11">
    <source>
        <dbReference type="PIRSR" id="PIRSR006247-1"/>
    </source>
</evidence>
<keyword evidence="5 12" id="KW-0812">Transmembrane</keyword>
<feature type="transmembrane region" description="Helical" evidence="12">
    <location>
        <begin position="462"/>
        <end position="485"/>
    </location>
</feature>
<evidence type="ECO:0000256" key="7">
    <source>
        <dbReference type="ARBA" id="ARBA00022989"/>
    </source>
</evidence>
<gene>
    <name evidence="13" type="ORF">SAMN05428963_104132</name>
</gene>
<dbReference type="PANTHER" id="PTHR32024">
    <property type="entry name" value="TRK SYSTEM POTASSIUM UPTAKE PROTEIN TRKG-RELATED"/>
    <property type="match status" value="1"/>
</dbReference>
<feature type="transmembrane region" description="Helical" evidence="12">
    <location>
        <begin position="245"/>
        <end position="268"/>
    </location>
</feature>
<feature type="binding site" evidence="11">
    <location>
        <position position="323"/>
    </location>
    <ligand>
        <name>K(+)</name>
        <dbReference type="ChEBI" id="CHEBI:29103"/>
    </ligand>
</feature>
<evidence type="ECO:0000256" key="8">
    <source>
        <dbReference type="ARBA" id="ARBA00023065"/>
    </source>
</evidence>
<evidence type="ECO:0000313" key="14">
    <source>
        <dbReference type="Proteomes" id="UP000190135"/>
    </source>
</evidence>
<keyword evidence="8 10" id="KW-0406">Ion transport</keyword>
<evidence type="ECO:0000256" key="5">
    <source>
        <dbReference type="ARBA" id="ARBA00022692"/>
    </source>
</evidence>
<feature type="binding site" evidence="11">
    <location>
        <position position="440"/>
    </location>
    <ligand>
        <name>K(+)</name>
        <dbReference type="ChEBI" id="CHEBI:29103"/>
    </ligand>
</feature>
<evidence type="ECO:0000256" key="9">
    <source>
        <dbReference type="ARBA" id="ARBA00023136"/>
    </source>
</evidence>
<keyword evidence="14" id="KW-1185">Reference proteome</keyword>
<organism evidence="13 14">
    <name type="scientific">Consotaella salsifontis</name>
    <dbReference type="NCBI Taxonomy" id="1365950"/>
    <lineage>
        <taxon>Bacteria</taxon>
        <taxon>Pseudomonadati</taxon>
        <taxon>Pseudomonadota</taxon>
        <taxon>Alphaproteobacteria</taxon>
        <taxon>Hyphomicrobiales</taxon>
        <taxon>Aurantimonadaceae</taxon>
        <taxon>Consotaella</taxon>
    </lineage>
</organism>
<dbReference type="AlphaFoldDB" id="A0A1T4PSN9"/>
<dbReference type="STRING" id="1365950.SAMN05428963_104132"/>
<keyword evidence="10" id="KW-0997">Cell inner membrane</keyword>
<proteinExistence type="inferred from homology"/>
<evidence type="ECO:0000256" key="1">
    <source>
        <dbReference type="ARBA" id="ARBA00004651"/>
    </source>
</evidence>
<evidence type="ECO:0000256" key="4">
    <source>
        <dbReference type="ARBA" id="ARBA00022538"/>
    </source>
</evidence>
<feature type="transmembrane region" description="Helical" evidence="12">
    <location>
        <begin position="47"/>
        <end position="66"/>
    </location>
</feature>
<feature type="transmembrane region" description="Helical" evidence="12">
    <location>
        <begin position="142"/>
        <end position="167"/>
    </location>
</feature>
<keyword evidence="7 12" id="KW-1133">Transmembrane helix</keyword>
<feature type="binding site" evidence="11">
    <location>
        <position position="228"/>
    </location>
    <ligand>
        <name>K(+)</name>
        <dbReference type="ChEBI" id="CHEBI:29103"/>
    </ligand>
</feature>
<keyword evidence="3 10" id="KW-1003">Cell membrane</keyword>
<dbReference type="PIRSF" id="PIRSF006247">
    <property type="entry name" value="TrkH"/>
    <property type="match status" value="1"/>
</dbReference>
<reference evidence="13 14" key="1">
    <citation type="submission" date="2017-02" db="EMBL/GenBank/DDBJ databases">
        <authorList>
            <person name="Peterson S.W."/>
        </authorList>
    </citation>
    <scope>NUCLEOTIDE SEQUENCE [LARGE SCALE GENOMIC DNA]</scope>
    <source>
        <strain evidence="13 14">USBA 369</strain>
    </source>
</reference>
<feature type="transmembrane region" description="Helical" evidence="12">
    <location>
        <begin position="280"/>
        <end position="301"/>
    </location>
</feature>
<keyword evidence="11" id="KW-0479">Metal-binding</keyword>
<evidence type="ECO:0000256" key="12">
    <source>
        <dbReference type="SAM" id="Phobius"/>
    </source>
</evidence>
<comment type="function">
    <text evidence="10">Low-affinity potassium transport system. Interacts with Trk system potassium uptake protein TrkA.</text>
</comment>
<protein>
    <recommendedName>
        <fullName evidence="10">Trk system potassium uptake protein</fullName>
    </recommendedName>
</protein>
<evidence type="ECO:0000256" key="2">
    <source>
        <dbReference type="ARBA" id="ARBA00022448"/>
    </source>
</evidence>
<dbReference type="PANTHER" id="PTHR32024:SF3">
    <property type="entry name" value="TRK SYSTEM POTASSIUM UPTAKE PROTEIN"/>
    <property type="match status" value="1"/>
</dbReference>
<dbReference type="Proteomes" id="UP000190135">
    <property type="component" value="Unassembled WGS sequence"/>
</dbReference>
<feature type="transmembrane region" description="Helical" evidence="12">
    <location>
        <begin position="188"/>
        <end position="210"/>
    </location>
</feature>
<feature type="binding site" evidence="11">
    <location>
        <position position="121"/>
    </location>
    <ligand>
        <name>K(+)</name>
        <dbReference type="ChEBI" id="CHEBI:29103"/>
    </ligand>
</feature>
<feature type="binding site" evidence="11">
    <location>
        <position position="120"/>
    </location>
    <ligand>
        <name>K(+)</name>
        <dbReference type="ChEBI" id="CHEBI:29103"/>
    </ligand>
</feature>
<dbReference type="GO" id="GO:0046872">
    <property type="term" value="F:metal ion binding"/>
    <property type="evidence" value="ECO:0007669"/>
    <property type="project" value="UniProtKB-KW"/>
</dbReference>
<evidence type="ECO:0000313" key="13">
    <source>
        <dbReference type="EMBL" id="SJZ94439.1"/>
    </source>
</evidence>
<keyword evidence="9 10" id="KW-0472">Membrane</keyword>
<feature type="transmembrane region" description="Helical" evidence="12">
    <location>
        <begin position="399"/>
        <end position="423"/>
    </location>
</feature>
<sequence>MPPGQTGARAILKTVFHVCSIFGITVSGAMLVPALIDFADGSKDWQIFVGTGSLIAAACSLVAVATRGGRPEVFSQKLGFLLVTTVWIFTSAIGALPLYFSSINITYAGAFFEAMSGLTTTGSTVISGLDALPRGLLLWRSLLQWMGGIGIIVMVILILPSLSAGGLSLFHMESSDRSDKVLPRVNQLAAGLITAYLTLTFLCALSYFALGMGVFDAANHAMTTLATGGYSTHDASMGYFDNRGILVASTIFMALAALPFVVYIRAFLPRRFQLWSDPQVVVFLLTCVAMSFAIAVTRRVINDTPFGEALISSSFHLVSVITTTGYAAEDYTLWSNAAIGIFFLAMFLGGCAGSTAGGIKANRLVILFLLVRANFRSLIRPHAVQRIKYGNEEVSVEVIQTVTIFVFLFFGALLVGTVLLMILGIDIITAFSGSLTALSNVGPGFGQIIGPAGNFSSLSDPALWILSTIMLLGRLELVTVLVLLFPSVWAD</sequence>
<dbReference type="InterPro" id="IPR004772">
    <property type="entry name" value="TrkH"/>
</dbReference>
<evidence type="ECO:0000256" key="10">
    <source>
        <dbReference type="PIRNR" id="PIRNR006247"/>
    </source>
</evidence>
<dbReference type="EMBL" id="FUXL01000004">
    <property type="protein sequence ID" value="SJZ94439.1"/>
    <property type="molecule type" value="Genomic_DNA"/>
</dbReference>
<keyword evidence="2 10" id="KW-0813">Transport</keyword>
<dbReference type="InterPro" id="IPR003445">
    <property type="entry name" value="Cat_transpt"/>
</dbReference>
<evidence type="ECO:0000256" key="3">
    <source>
        <dbReference type="ARBA" id="ARBA00022475"/>
    </source>
</evidence>
<feature type="transmembrane region" description="Helical" evidence="12">
    <location>
        <begin position="12"/>
        <end position="35"/>
    </location>
</feature>
<comment type="subcellular location">
    <subcellularLocation>
        <location evidence="10">Cell inner membrane</location>
        <topology evidence="10">Multi-pass membrane protein</topology>
    </subcellularLocation>
    <subcellularLocation>
        <location evidence="1">Cell membrane</location>
        <topology evidence="1">Multi-pass membrane protein</topology>
    </subcellularLocation>
</comment>
<dbReference type="GO" id="GO:0005886">
    <property type="term" value="C:plasma membrane"/>
    <property type="evidence" value="ECO:0007669"/>
    <property type="project" value="UniProtKB-SubCell"/>
</dbReference>
<keyword evidence="4 10" id="KW-0633">Potassium transport</keyword>
<comment type="similarity">
    <text evidence="10">Belongs to the TrkH potassium transport family.</text>
</comment>
<name>A0A1T4PSN9_9HYPH</name>
<feature type="binding site" evidence="11">
    <location>
        <position position="324"/>
    </location>
    <ligand>
        <name>K(+)</name>
        <dbReference type="ChEBI" id="CHEBI:29103"/>
    </ligand>
</feature>
<keyword evidence="6 10" id="KW-0630">Potassium</keyword>
<evidence type="ECO:0000256" key="6">
    <source>
        <dbReference type="ARBA" id="ARBA00022958"/>
    </source>
</evidence>